<reference evidence="1" key="1">
    <citation type="journal article" date="2023" name="G3 (Bethesda)">
        <title>A reference genome for the long-term kleptoplast-retaining sea slug Elysia crispata morphotype clarki.</title>
        <authorList>
            <person name="Eastman K.E."/>
            <person name="Pendleton A.L."/>
            <person name="Shaikh M.A."/>
            <person name="Suttiyut T."/>
            <person name="Ogas R."/>
            <person name="Tomko P."/>
            <person name="Gavelis G."/>
            <person name="Widhalm J.R."/>
            <person name="Wisecaver J.H."/>
        </authorList>
    </citation>
    <scope>NUCLEOTIDE SEQUENCE</scope>
    <source>
        <strain evidence="1">ECLA1</strain>
    </source>
</reference>
<evidence type="ECO:0000313" key="1">
    <source>
        <dbReference type="EMBL" id="KAK3747445.1"/>
    </source>
</evidence>
<dbReference type="AlphaFoldDB" id="A0AAE1CZK3"/>
<proteinExistence type="predicted"/>
<comment type="caution">
    <text evidence="1">The sequence shown here is derived from an EMBL/GenBank/DDBJ whole genome shotgun (WGS) entry which is preliminary data.</text>
</comment>
<dbReference type="EMBL" id="JAWDGP010006085">
    <property type="protein sequence ID" value="KAK3747445.1"/>
    <property type="molecule type" value="Genomic_DNA"/>
</dbReference>
<organism evidence="1 2">
    <name type="scientific">Elysia crispata</name>
    <name type="common">lettuce slug</name>
    <dbReference type="NCBI Taxonomy" id="231223"/>
    <lineage>
        <taxon>Eukaryota</taxon>
        <taxon>Metazoa</taxon>
        <taxon>Spiralia</taxon>
        <taxon>Lophotrochozoa</taxon>
        <taxon>Mollusca</taxon>
        <taxon>Gastropoda</taxon>
        <taxon>Heterobranchia</taxon>
        <taxon>Euthyneura</taxon>
        <taxon>Panpulmonata</taxon>
        <taxon>Sacoglossa</taxon>
        <taxon>Placobranchoidea</taxon>
        <taxon>Plakobranchidae</taxon>
        <taxon>Elysia</taxon>
    </lineage>
</organism>
<accession>A0AAE1CZK3</accession>
<sequence length="132" mass="15178">MMMPCDYSTLINLAPLSPFVEEEKKSYRSNLLARHRFSKLDLSRKYDLNDRCKLSPVFTGTSDAALRSSLEGVKDAVSEHTVPGFLLWSPGVGGDIITRPGQDMRSIRRYHHNTWTRHEIYQEISSQYLDKT</sequence>
<keyword evidence="2" id="KW-1185">Reference proteome</keyword>
<evidence type="ECO:0000313" key="2">
    <source>
        <dbReference type="Proteomes" id="UP001283361"/>
    </source>
</evidence>
<protein>
    <submittedName>
        <fullName evidence="1">Uncharacterized protein</fullName>
    </submittedName>
</protein>
<name>A0AAE1CZK3_9GAST</name>
<gene>
    <name evidence="1" type="ORF">RRG08_015557</name>
</gene>
<dbReference type="Proteomes" id="UP001283361">
    <property type="component" value="Unassembled WGS sequence"/>
</dbReference>